<dbReference type="InterPro" id="IPR036046">
    <property type="entry name" value="Acylphosphatase-like_dom_sf"/>
</dbReference>
<sequence length="94" mass="10239">MSKTRMTAFVTGRVQGVGFRWWTRSRALELGLAGYAKNLTDGRVEVVAEGEAANVDKLLALLQEDPSTMKRPGTVAIVVPQYSEPKGAQGFAER</sequence>
<dbReference type="EMBL" id="PNHG01000006">
    <property type="protein sequence ID" value="PMC64431.1"/>
    <property type="molecule type" value="Genomic_DNA"/>
</dbReference>
<feature type="domain" description="Acylphosphatase-like" evidence="8">
    <location>
        <begin position="5"/>
        <end position="94"/>
    </location>
</feature>
<accession>A0A2N6T547</accession>
<evidence type="ECO:0000256" key="4">
    <source>
        <dbReference type="ARBA" id="ARBA00047645"/>
    </source>
</evidence>
<dbReference type="PROSITE" id="PS00151">
    <property type="entry name" value="ACYLPHOSPHATASE_2"/>
    <property type="match status" value="1"/>
</dbReference>
<proteinExistence type="inferred from homology"/>
<protein>
    <recommendedName>
        <fullName evidence="3 5">Acylphosphatase</fullName>
        <ecNumber evidence="2 5">3.6.1.7</ecNumber>
    </recommendedName>
</protein>
<evidence type="ECO:0000256" key="1">
    <source>
        <dbReference type="ARBA" id="ARBA00005614"/>
    </source>
</evidence>
<dbReference type="InterPro" id="IPR001792">
    <property type="entry name" value="Acylphosphatase-like_dom"/>
</dbReference>
<dbReference type="PROSITE" id="PS51160">
    <property type="entry name" value="ACYLPHOSPHATASE_3"/>
    <property type="match status" value="1"/>
</dbReference>
<dbReference type="SUPFAM" id="SSF54975">
    <property type="entry name" value="Acylphosphatase/BLUF domain-like"/>
    <property type="match status" value="1"/>
</dbReference>
<name>A0A2N6T547_9CORY</name>
<keyword evidence="10" id="KW-1185">Reference proteome</keyword>
<evidence type="ECO:0000256" key="3">
    <source>
        <dbReference type="ARBA" id="ARBA00015991"/>
    </source>
</evidence>
<evidence type="ECO:0000256" key="6">
    <source>
        <dbReference type="RuleBase" id="RU000553"/>
    </source>
</evidence>
<evidence type="ECO:0000313" key="10">
    <source>
        <dbReference type="Proteomes" id="UP000235836"/>
    </source>
</evidence>
<dbReference type="EC" id="3.6.1.7" evidence="2 5"/>
<evidence type="ECO:0000259" key="8">
    <source>
        <dbReference type="PROSITE" id="PS51160"/>
    </source>
</evidence>
<dbReference type="Proteomes" id="UP000235836">
    <property type="component" value="Unassembled WGS sequence"/>
</dbReference>
<gene>
    <name evidence="9" type="ORF">CJ203_05320</name>
</gene>
<dbReference type="GO" id="GO:0003998">
    <property type="term" value="F:acylphosphatase activity"/>
    <property type="evidence" value="ECO:0007669"/>
    <property type="project" value="UniProtKB-EC"/>
</dbReference>
<evidence type="ECO:0000256" key="5">
    <source>
        <dbReference type="PROSITE-ProRule" id="PRU00520"/>
    </source>
</evidence>
<dbReference type="AlphaFoldDB" id="A0A2N6T547"/>
<evidence type="ECO:0000256" key="7">
    <source>
        <dbReference type="RuleBase" id="RU004168"/>
    </source>
</evidence>
<evidence type="ECO:0000313" key="9">
    <source>
        <dbReference type="EMBL" id="PMC64431.1"/>
    </source>
</evidence>
<dbReference type="Gene3D" id="3.30.70.100">
    <property type="match status" value="1"/>
</dbReference>
<comment type="catalytic activity">
    <reaction evidence="4 5 6">
        <text>an acyl phosphate + H2O = a carboxylate + phosphate + H(+)</text>
        <dbReference type="Rhea" id="RHEA:14965"/>
        <dbReference type="ChEBI" id="CHEBI:15377"/>
        <dbReference type="ChEBI" id="CHEBI:15378"/>
        <dbReference type="ChEBI" id="CHEBI:29067"/>
        <dbReference type="ChEBI" id="CHEBI:43474"/>
        <dbReference type="ChEBI" id="CHEBI:59918"/>
        <dbReference type="EC" id="3.6.1.7"/>
    </reaction>
</comment>
<organism evidence="9 10">
    <name type="scientific">Corynebacterium tuscaniense</name>
    <dbReference type="NCBI Taxonomy" id="302449"/>
    <lineage>
        <taxon>Bacteria</taxon>
        <taxon>Bacillati</taxon>
        <taxon>Actinomycetota</taxon>
        <taxon>Actinomycetes</taxon>
        <taxon>Mycobacteriales</taxon>
        <taxon>Corynebacteriaceae</taxon>
        <taxon>Corynebacterium</taxon>
    </lineage>
</organism>
<dbReference type="RefSeq" id="WP_034661719.1">
    <property type="nucleotide sequence ID" value="NZ_JBHRZL010000039.1"/>
</dbReference>
<dbReference type="PANTHER" id="PTHR47268:SF4">
    <property type="entry name" value="ACYLPHOSPHATASE"/>
    <property type="match status" value="1"/>
</dbReference>
<dbReference type="InterPro" id="IPR020456">
    <property type="entry name" value="Acylphosphatase"/>
</dbReference>
<dbReference type="PROSITE" id="PS00150">
    <property type="entry name" value="ACYLPHOSPHATASE_1"/>
    <property type="match status" value="1"/>
</dbReference>
<comment type="caution">
    <text evidence="9">The sequence shown here is derived from an EMBL/GenBank/DDBJ whole genome shotgun (WGS) entry which is preliminary data.</text>
</comment>
<dbReference type="NCBIfam" id="NF010997">
    <property type="entry name" value="PRK14422.1"/>
    <property type="match status" value="1"/>
</dbReference>
<dbReference type="PANTHER" id="PTHR47268">
    <property type="entry name" value="ACYLPHOSPHATASE"/>
    <property type="match status" value="1"/>
</dbReference>
<dbReference type="Pfam" id="PF00708">
    <property type="entry name" value="Acylphosphatase"/>
    <property type="match status" value="1"/>
</dbReference>
<keyword evidence="5 6" id="KW-0378">Hydrolase</keyword>
<reference evidence="9 10" key="1">
    <citation type="submission" date="2017-09" db="EMBL/GenBank/DDBJ databases">
        <title>Bacterial strain isolated from the female urinary microbiota.</title>
        <authorList>
            <person name="Thomas-White K."/>
            <person name="Kumar N."/>
            <person name="Forster S."/>
            <person name="Putonti C."/>
            <person name="Lawley T."/>
            <person name="Wolfe A.J."/>
        </authorList>
    </citation>
    <scope>NUCLEOTIDE SEQUENCE [LARGE SCALE GENOMIC DNA]</scope>
    <source>
        <strain evidence="9 10">UMB0792</strain>
    </source>
</reference>
<dbReference type="InterPro" id="IPR017968">
    <property type="entry name" value="Acylphosphatase_CS"/>
</dbReference>
<evidence type="ECO:0000256" key="2">
    <source>
        <dbReference type="ARBA" id="ARBA00012150"/>
    </source>
</evidence>
<feature type="active site" evidence="5">
    <location>
        <position position="20"/>
    </location>
</feature>
<comment type="similarity">
    <text evidence="1 7">Belongs to the acylphosphatase family.</text>
</comment>
<feature type="active site" evidence="5">
    <location>
        <position position="38"/>
    </location>
</feature>